<reference evidence="1" key="2">
    <citation type="submission" date="2016-11" db="EMBL/GenBank/DDBJ databases">
        <authorList>
            <person name="Informatics P."/>
        </authorList>
    </citation>
    <scope>NUCLEOTIDE SEQUENCE</scope>
    <source>
        <strain evidence="1">9789_1_13</strain>
        <plasmid evidence="1">9789_1_13</plasmid>
    </source>
</reference>
<dbReference type="AlphaFoldDB" id="A0A9Q7WBX7"/>
<evidence type="ECO:0000313" key="1">
    <source>
        <dbReference type="EMBL" id="SGZ37738.1"/>
    </source>
</evidence>
<accession>A0A9Q7WBX7</accession>
<name>A0A9Q7WBX7_AERCA</name>
<proteinExistence type="predicted"/>
<organism evidence="1">
    <name type="scientific">Aeromonas caviae</name>
    <name type="common">Aeromonas punctata</name>
    <dbReference type="NCBI Taxonomy" id="648"/>
    <lineage>
        <taxon>Bacteria</taxon>
        <taxon>Pseudomonadati</taxon>
        <taxon>Pseudomonadota</taxon>
        <taxon>Gammaproteobacteria</taxon>
        <taxon>Aeromonadales</taxon>
        <taxon>Aeromonadaceae</taxon>
        <taxon>Aeromonas</taxon>
    </lineage>
</organism>
<dbReference type="EMBL" id="LT635652">
    <property type="protein sequence ID" value="SGZ37738.1"/>
    <property type="molecule type" value="Genomic_DNA"/>
</dbReference>
<reference evidence="1" key="1">
    <citation type="submission" date="2016-11" db="EMBL/GenBank/DDBJ databases">
        <title>Aeromonas genus plasmids.</title>
        <authorList>
            <person name="Klemm E.J."/>
            <person name="Page A.J."/>
        </authorList>
    </citation>
    <scope>NUCLEOTIDE SEQUENCE</scope>
    <source>
        <strain evidence="1">9789_1_13</strain>
        <plasmid evidence="1">9789_1_13</plasmid>
    </source>
</reference>
<protein>
    <submittedName>
        <fullName evidence="1">Uncharacterized protein</fullName>
    </submittedName>
</protein>
<geneLocation type="plasmid" evidence="1">
    <name>9789_1_13</name>
</geneLocation>
<keyword evidence="1" id="KW-0614">Plasmid</keyword>
<sequence>MFAFLLTKEMVPLNEEIIMRHLNFIVHKRGKSYEKERCSIPR</sequence>